<keyword evidence="2" id="KW-0812">Transmembrane</keyword>
<keyword evidence="2" id="KW-1133">Transmembrane helix</keyword>
<evidence type="ECO:0000313" key="3">
    <source>
        <dbReference type="Proteomes" id="UP000694844"/>
    </source>
</evidence>
<sequence length="447" mass="51003">MEMEEQAEEKEKKSRKKKKKREDSVEEIFRVSSEELAGVETLQGEESQEVLEVEKKPPQIPTAAYGEEKRKLQREEEKEISDEEKSKPLLRGSMRSLRMLRRGGHKIRKSNQKEPEVPEFQRLKCLNPCCAALCRFWRFITKERNFTPREKKCIVALVTSVLAAIVFLGLFPSSFVYLDYHDYALKYDKVTGAVDRTTTYDFGCYILGPSTAFLTFSRSANIISKSHDVFTSDKITIKITYHTQYFLRKSEIGTLHLEFDTGYDSEKLEGNCCQSCCPSSCTNNTVCSSCLGPGSCDQGYHITVGYFQLTTVDIPQEVLERYLQSILLMEYAETEELKQAKAVEDKITLRQTSLVYNEANEIVETGNAESQKIRIISEADREANLTTAYVSALSSMYTTLNVVQEDHKLSLMMLRVLEEAAVKGKLYRSYGYENETIYNRPLALPAG</sequence>
<proteinExistence type="predicted"/>
<protein>
    <submittedName>
        <fullName evidence="4">Uncharacterized protein LOC111124415</fullName>
    </submittedName>
</protein>
<evidence type="ECO:0000313" key="4">
    <source>
        <dbReference type="RefSeq" id="XP_022322975.1"/>
    </source>
</evidence>
<dbReference type="Proteomes" id="UP000694844">
    <property type="component" value="Chromosome 3"/>
</dbReference>
<reference evidence="4" key="1">
    <citation type="submission" date="2025-08" db="UniProtKB">
        <authorList>
            <consortium name="RefSeq"/>
        </authorList>
    </citation>
    <scope>IDENTIFICATION</scope>
    <source>
        <tissue evidence="4">Whole sample</tissue>
    </source>
</reference>
<feature type="transmembrane region" description="Helical" evidence="2">
    <location>
        <begin position="154"/>
        <end position="178"/>
    </location>
</feature>
<gene>
    <name evidence="4" type="primary">LOC111124415</name>
</gene>
<feature type="region of interest" description="Disordered" evidence="1">
    <location>
        <begin position="1"/>
        <end position="27"/>
    </location>
</feature>
<feature type="compositionally biased region" description="Basic and acidic residues" evidence="1">
    <location>
        <begin position="66"/>
        <end position="86"/>
    </location>
</feature>
<dbReference type="KEGG" id="cvn:111124415"/>
<evidence type="ECO:0000256" key="2">
    <source>
        <dbReference type="SAM" id="Phobius"/>
    </source>
</evidence>
<dbReference type="GeneID" id="111124415"/>
<dbReference type="AlphaFoldDB" id="A0A8B8D5N8"/>
<evidence type="ECO:0000256" key="1">
    <source>
        <dbReference type="SAM" id="MobiDB-lite"/>
    </source>
</evidence>
<organism evidence="3 4">
    <name type="scientific">Crassostrea virginica</name>
    <name type="common">Eastern oyster</name>
    <dbReference type="NCBI Taxonomy" id="6565"/>
    <lineage>
        <taxon>Eukaryota</taxon>
        <taxon>Metazoa</taxon>
        <taxon>Spiralia</taxon>
        <taxon>Lophotrochozoa</taxon>
        <taxon>Mollusca</taxon>
        <taxon>Bivalvia</taxon>
        <taxon>Autobranchia</taxon>
        <taxon>Pteriomorphia</taxon>
        <taxon>Ostreida</taxon>
        <taxon>Ostreoidea</taxon>
        <taxon>Ostreidae</taxon>
        <taxon>Crassostrea</taxon>
    </lineage>
</organism>
<keyword evidence="2" id="KW-0472">Membrane</keyword>
<dbReference type="RefSeq" id="XP_022322975.1">
    <property type="nucleotide sequence ID" value="XM_022467267.1"/>
</dbReference>
<name>A0A8B8D5N8_CRAVI</name>
<accession>A0A8B8D5N8</accession>
<dbReference type="OrthoDB" id="6144433at2759"/>
<feature type="region of interest" description="Disordered" evidence="1">
    <location>
        <begin position="39"/>
        <end position="86"/>
    </location>
</feature>
<keyword evidence="3" id="KW-1185">Reference proteome</keyword>